<keyword evidence="2" id="KW-1185">Reference proteome</keyword>
<dbReference type="AlphaFoldDB" id="A0A5C1YNX5"/>
<proteinExistence type="predicted"/>
<name>A0A5C1YNX5_9PROT</name>
<dbReference type="EMBL" id="CP043506">
    <property type="protein sequence ID" value="QEO17225.1"/>
    <property type="molecule type" value="Genomic_DNA"/>
</dbReference>
<gene>
    <name evidence="1" type="ORF">FLP30_05325</name>
</gene>
<organism evidence="1 2">
    <name type="scientific">Acetobacter vaccinii</name>
    <dbReference type="NCBI Taxonomy" id="2592655"/>
    <lineage>
        <taxon>Bacteria</taxon>
        <taxon>Pseudomonadati</taxon>
        <taxon>Pseudomonadota</taxon>
        <taxon>Alphaproteobacteria</taxon>
        <taxon>Acetobacterales</taxon>
        <taxon>Acetobacteraceae</taxon>
        <taxon>Acetobacter</taxon>
    </lineage>
</organism>
<reference evidence="1 2" key="1">
    <citation type="submission" date="2019-09" db="EMBL/GenBank/DDBJ databases">
        <title>Genome sequencing of strain KACC 21233.</title>
        <authorList>
            <person name="Heo J."/>
            <person name="Kim S.-J."/>
            <person name="Kim J.-S."/>
            <person name="Hong S.-B."/>
            <person name="Kwon S.-W."/>
        </authorList>
    </citation>
    <scope>NUCLEOTIDE SEQUENCE [LARGE SCALE GENOMIC DNA]</scope>
    <source>
        <strain evidence="1 2">KACC 21233</strain>
    </source>
</reference>
<evidence type="ECO:0000313" key="2">
    <source>
        <dbReference type="Proteomes" id="UP000324536"/>
    </source>
</evidence>
<accession>A0A5C1YNX5</accession>
<dbReference type="Proteomes" id="UP000324536">
    <property type="component" value="Chromosome"/>
</dbReference>
<evidence type="ECO:0000313" key="1">
    <source>
        <dbReference type="EMBL" id="QEO17225.1"/>
    </source>
</evidence>
<sequence length="301" mass="33101">MFSCSAHAQQWYTGSLLSPAPAKDRAGQGTIEPYFTYSLPVGYFDATGTSHPQHPRQQQFSNSTLWKYGITDALSIQAHTVVSYSWKKDSGHSGGPKFGDLPIDMIWRFVNGNPKRYIPTFNLFAGVVFPTGDYSNLSNSQDGVGNGTYVFRTALLSQSAYRLPGNHPLRLRTWAWWRRSLNSADISGISSYSTQAGFHGRARPGMSGQAGFSLEYGVTQRWVMAVDVARDWANGSKVWGVNGNGQRVNRINSASGDWQVDPAVEYNFTSRVGMIAGASIYYAGHNTGVRIAPQFAVNTVF</sequence>
<dbReference type="KEGG" id="acek:FLP30_05325"/>
<dbReference type="RefSeq" id="WP_149278904.1">
    <property type="nucleotide sequence ID" value="NZ_CP043506.1"/>
</dbReference>
<protein>
    <submittedName>
        <fullName evidence="1">Uncharacterized protein</fullName>
    </submittedName>
</protein>
<dbReference type="OrthoDB" id="7240756at2"/>